<organism evidence="2 3">
    <name type="scientific">Phytophthora fragariaefolia</name>
    <dbReference type="NCBI Taxonomy" id="1490495"/>
    <lineage>
        <taxon>Eukaryota</taxon>
        <taxon>Sar</taxon>
        <taxon>Stramenopiles</taxon>
        <taxon>Oomycota</taxon>
        <taxon>Peronosporomycetes</taxon>
        <taxon>Peronosporales</taxon>
        <taxon>Peronosporaceae</taxon>
        <taxon>Phytophthora</taxon>
    </lineage>
</organism>
<name>A0A9W7D0G2_9STRA</name>
<evidence type="ECO:0000256" key="1">
    <source>
        <dbReference type="SAM" id="MobiDB-lite"/>
    </source>
</evidence>
<feature type="compositionally biased region" description="Basic and acidic residues" evidence="1">
    <location>
        <begin position="66"/>
        <end position="77"/>
    </location>
</feature>
<comment type="caution">
    <text evidence="2">The sequence shown here is derived from an EMBL/GenBank/DDBJ whole genome shotgun (WGS) entry which is preliminary data.</text>
</comment>
<sequence length="149" mass="16120">MEASGASCGQRLVVQKASLRCDRARRSGWAVDGTAQEDELDLRQDQVILLNTDQGTGGKPTLLPVDESRRAKRRPDTTDQGTVQENHPPAAGPKAARCLTKRPGQESDIVSTIVAEDEKEEEGRGEPAVPTHAEGTPVYRSSERYAGEP</sequence>
<feature type="region of interest" description="Disordered" evidence="1">
    <location>
        <begin position="50"/>
        <end position="149"/>
    </location>
</feature>
<proteinExistence type="predicted"/>
<evidence type="ECO:0000313" key="3">
    <source>
        <dbReference type="Proteomes" id="UP001165121"/>
    </source>
</evidence>
<accession>A0A9W7D0G2</accession>
<dbReference type="EMBL" id="BSXT01002271">
    <property type="protein sequence ID" value="GMF48078.1"/>
    <property type="molecule type" value="Genomic_DNA"/>
</dbReference>
<protein>
    <submittedName>
        <fullName evidence="2">Unnamed protein product</fullName>
    </submittedName>
</protein>
<reference evidence="2" key="1">
    <citation type="submission" date="2023-04" db="EMBL/GenBank/DDBJ databases">
        <title>Phytophthora fragariaefolia NBRC 109709.</title>
        <authorList>
            <person name="Ichikawa N."/>
            <person name="Sato H."/>
            <person name="Tonouchi N."/>
        </authorList>
    </citation>
    <scope>NUCLEOTIDE SEQUENCE</scope>
    <source>
        <strain evidence="2">NBRC 109709</strain>
    </source>
</reference>
<keyword evidence="3" id="KW-1185">Reference proteome</keyword>
<dbReference type="Proteomes" id="UP001165121">
    <property type="component" value="Unassembled WGS sequence"/>
</dbReference>
<dbReference type="AlphaFoldDB" id="A0A9W7D0G2"/>
<gene>
    <name evidence="2" type="ORF">Pfra01_001841400</name>
</gene>
<evidence type="ECO:0000313" key="2">
    <source>
        <dbReference type="EMBL" id="GMF48078.1"/>
    </source>
</evidence>